<organism evidence="5 6">
    <name type="scientific">Lacticaseibacillus saniviri JCM 17471 = DSM 24301</name>
    <dbReference type="NCBI Taxonomy" id="1293598"/>
    <lineage>
        <taxon>Bacteria</taxon>
        <taxon>Bacillati</taxon>
        <taxon>Bacillota</taxon>
        <taxon>Bacilli</taxon>
        <taxon>Lactobacillales</taxon>
        <taxon>Lactobacillaceae</taxon>
        <taxon>Lacticaseibacillus</taxon>
    </lineage>
</organism>
<dbReference type="Proteomes" id="UP000050969">
    <property type="component" value="Unassembled WGS sequence"/>
</dbReference>
<dbReference type="EC" id="2.7.7.7" evidence="1"/>
<evidence type="ECO:0000313" key="6">
    <source>
        <dbReference type="Proteomes" id="UP000050969"/>
    </source>
</evidence>
<evidence type="ECO:0000259" key="4">
    <source>
        <dbReference type="SMART" id="SM00482"/>
    </source>
</evidence>
<dbReference type="PANTHER" id="PTHR10133">
    <property type="entry name" value="DNA POLYMERASE I"/>
    <property type="match status" value="1"/>
</dbReference>
<dbReference type="PRINTS" id="PR00868">
    <property type="entry name" value="DNAPOLI"/>
</dbReference>
<dbReference type="GO" id="GO:0006261">
    <property type="term" value="P:DNA-templated DNA replication"/>
    <property type="evidence" value="ECO:0007669"/>
    <property type="project" value="InterPro"/>
</dbReference>
<evidence type="ECO:0000256" key="3">
    <source>
        <dbReference type="ARBA" id="ARBA00049244"/>
    </source>
</evidence>
<dbReference type="Gene3D" id="1.10.150.20">
    <property type="entry name" value="5' to 3' exonuclease, C-terminal subdomain"/>
    <property type="match status" value="1"/>
</dbReference>
<dbReference type="Gene3D" id="3.30.70.370">
    <property type="match status" value="1"/>
</dbReference>
<dbReference type="SUPFAM" id="SSF56672">
    <property type="entry name" value="DNA/RNA polymerases"/>
    <property type="match status" value="1"/>
</dbReference>
<keyword evidence="2" id="KW-0235">DNA replication</keyword>
<comment type="catalytic activity">
    <reaction evidence="3">
        <text>DNA(n) + a 2'-deoxyribonucleoside 5'-triphosphate = DNA(n+1) + diphosphate</text>
        <dbReference type="Rhea" id="RHEA:22508"/>
        <dbReference type="Rhea" id="RHEA-COMP:17339"/>
        <dbReference type="Rhea" id="RHEA-COMP:17340"/>
        <dbReference type="ChEBI" id="CHEBI:33019"/>
        <dbReference type="ChEBI" id="CHEBI:61560"/>
        <dbReference type="ChEBI" id="CHEBI:173112"/>
        <dbReference type="EC" id="2.7.7.7"/>
    </reaction>
</comment>
<keyword evidence="6" id="KW-1185">Reference proteome</keyword>
<dbReference type="InterPro" id="IPR043502">
    <property type="entry name" value="DNA/RNA_pol_sf"/>
</dbReference>
<dbReference type="Pfam" id="PF00476">
    <property type="entry name" value="DNA_pol_A"/>
    <property type="match status" value="1"/>
</dbReference>
<reference evidence="5 6" key="1">
    <citation type="journal article" date="2015" name="Genome Announc.">
        <title>Expanding the biotechnology potential of lactobacilli through comparative genomics of 213 strains and associated genera.</title>
        <authorList>
            <person name="Sun Z."/>
            <person name="Harris H.M."/>
            <person name="McCann A."/>
            <person name="Guo C."/>
            <person name="Argimon S."/>
            <person name="Zhang W."/>
            <person name="Yang X."/>
            <person name="Jeffery I.B."/>
            <person name="Cooney J.C."/>
            <person name="Kagawa T.F."/>
            <person name="Liu W."/>
            <person name="Song Y."/>
            <person name="Salvetti E."/>
            <person name="Wrobel A."/>
            <person name="Rasinkangas P."/>
            <person name="Parkhill J."/>
            <person name="Rea M.C."/>
            <person name="O'Sullivan O."/>
            <person name="Ritari J."/>
            <person name="Douillard F.P."/>
            <person name="Paul Ross R."/>
            <person name="Yang R."/>
            <person name="Briner A.E."/>
            <person name="Felis G.E."/>
            <person name="de Vos W.M."/>
            <person name="Barrangou R."/>
            <person name="Klaenhammer T.R."/>
            <person name="Caufield P.W."/>
            <person name="Cui Y."/>
            <person name="Zhang H."/>
            <person name="O'Toole P.W."/>
        </authorList>
    </citation>
    <scope>NUCLEOTIDE SEQUENCE [LARGE SCALE GENOMIC DNA]</scope>
    <source>
        <strain evidence="5 6">DSM 24301</strain>
    </source>
</reference>
<dbReference type="InterPro" id="IPR001098">
    <property type="entry name" value="DNA-dir_DNA_pol_A_palm_dom"/>
</dbReference>
<dbReference type="GO" id="GO:0003677">
    <property type="term" value="F:DNA binding"/>
    <property type="evidence" value="ECO:0007669"/>
    <property type="project" value="InterPro"/>
</dbReference>
<gene>
    <name evidence="5" type="ORF">IV56_GL000221</name>
</gene>
<feature type="domain" description="DNA-directed DNA polymerase family A palm" evidence="4">
    <location>
        <begin position="145"/>
        <end position="337"/>
    </location>
</feature>
<evidence type="ECO:0000256" key="1">
    <source>
        <dbReference type="ARBA" id="ARBA00012417"/>
    </source>
</evidence>
<evidence type="ECO:0000256" key="2">
    <source>
        <dbReference type="ARBA" id="ARBA00022705"/>
    </source>
</evidence>
<proteinExistence type="predicted"/>
<dbReference type="PANTHER" id="PTHR10133:SF27">
    <property type="entry name" value="DNA POLYMERASE NU"/>
    <property type="match status" value="1"/>
</dbReference>
<dbReference type="GO" id="GO:0006302">
    <property type="term" value="P:double-strand break repair"/>
    <property type="evidence" value="ECO:0007669"/>
    <property type="project" value="TreeGrafter"/>
</dbReference>
<dbReference type="STRING" id="1293598.IV56_GL000221"/>
<dbReference type="PATRIC" id="fig|1293598.4.peg.235"/>
<name>A0A0R2MQX3_9LACO</name>
<accession>A0A0R2MQX3</accession>
<sequence>MGTEPIQFNYTNLPLITMTKILMLPQFMVNHLDLIDNVDSALSLPIYRRQALIEQGVQPAFTVLRSQDIRLPVNAVLNYKSLLTDQYWPSDEEAHLSRKLQFTDSLLRRTIPVEDGNFVITSHWNSYETYTGRSSAYNVAVQAMPRKLRAQMVPPNGFDLVKVDISSAELRAAAYLTRDHELLSMLSRGDDVHSAVAHGAGLVELFGAELARQAAKKFTFSLLYGASDYGLQSSLNEVSTSISVDADAVALVKHNFQVMFPTLIQHFVDSVRPDSIQGPWGRIPTFIDLRPSQRRAYPNQMTIAFLSKLIMRLGNDLGGLPMFFLHDEVDFYVPVGATPQFIDQLVKQVTQVVTELYPSFPLRNLLKITKQESVNS</sequence>
<dbReference type="SMART" id="SM00482">
    <property type="entry name" value="POLAc"/>
    <property type="match status" value="1"/>
</dbReference>
<evidence type="ECO:0000313" key="5">
    <source>
        <dbReference type="EMBL" id="KRO15132.1"/>
    </source>
</evidence>
<dbReference type="EMBL" id="JQCE01000075">
    <property type="protein sequence ID" value="KRO15132.1"/>
    <property type="molecule type" value="Genomic_DNA"/>
</dbReference>
<dbReference type="RefSeq" id="WP_056993370.1">
    <property type="nucleotide sequence ID" value="NZ_JQCE01000075.1"/>
</dbReference>
<dbReference type="GO" id="GO:0003887">
    <property type="term" value="F:DNA-directed DNA polymerase activity"/>
    <property type="evidence" value="ECO:0007669"/>
    <property type="project" value="UniProtKB-EC"/>
</dbReference>
<dbReference type="AlphaFoldDB" id="A0A0R2MQX3"/>
<comment type="caution">
    <text evidence="5">The sequence shown here is derived from an EMBL/GenBank/DDBJ whole genome shotgun (WGS) entry which is preliminary data.</text>
</comment>
<dbReference type="InterPro" id="IPR002298">
    <property type="entry name" value="DNA_polymerase_A"/>
</dbReference>
<protein>
    <recommendedName>
        <fullName evidence="1">DNA-directed DNA polymerase</fullName>
        <ecNumber evidence="1">2.7.7.7</ecNumber>
    </recommendedName>
</protein>